<sequence length="554" mass="62597">MTRDDILVAAMALVGTAVVYLGLITYRHRSHISSLRKQGIPMPEGWSWLLGHSLVILKYTKRIPREANVLLAMKDLSAEFAETEMFLMDMWPGYPTSLIVFNPEALHLISNKWNLPRPLQSLEAIKPIVGGPNIVSMNGSDWKTWRSLLNPGFSPSSINSHVPFIVDSVGTFCDKLHENVGTLISLDEFATRLTFDVIMKKLSRDSDVGYQRSEHLLPTAFDNITRWHSFWDVRVLLHPMRPFMQRRYGNIIKNYVRKEIEARFLELKSGSTLERKKAQSVISLALDAYISSKSDKQGVFPAALDESFVETVINQVRLFLFAGNDTTSSTIAFCFHSLAKYPACRAQMKTEHEALFGDKNTAQMLKDNPNLLNQCPYTNAFIKETLRLYPPAANMRRGQPGKNLTALNGQIVQTEGFNIICVQQAVHANPRIWIRPQEFIPERWLVDPEHELHPPANGYRPFDVGPRACIGLPLTMAEIKIVLLLAVRAFDIKPAYEEWDRLQAQSSWQNITKWCGAEEINTVYGDRAYQSEKAGTHPSSGYPCVVSLAGADHV</sequence>
<dbReference type="InterPro" id="IPR002401">
    <property type="entry name" value="Cyt_P450_E_grp-I"/>
</dbReference>
<dbReference type="STRING" id="1448308.A0A2T2NB89"/>
<feature type="transmembrane region" description="Helical" evidence="9">
    <location>
        <begin position="6"/>
        <end position="26"/>
    </location>
</feature>
<dbReference type="Gene3D" id="1.10.630.10">
    <property type="entry name" value="Cytochrome P450"/>
    <property type="match status" value="1"/>
</dbReference>
<dbReference type="PRINTS" id="PR00463">
    <property type="entry name" value="EP450I"/>
</dbReference>
<dbReference type="AlphaFoldDB" id="A0A2T2NB89"/>
<evidence type="ECO:0000256" key="6">
    <source>
        <dbReference type="ARBA" id="ARBA00023004"/>
    </source>
</evidence>
<evidence type="ECO:0000256" key="2">
    <source>
        <dbReference type="ARBA" id="ARBA00005179"/>
    </source>
</evidence>
<evidence type="ECO:0000256" key="1">
    <source>
        <dbReference type="ARBA" id="ARBA00001971"/>
    </source>
</evidence>
<name>A0A2T2NB89_CORCC</name>
<keyword evidence="9" id="KW-1133">Transmembrane helix</keyword>
<dbReference type="InterPro" id="IPR036396">
    <property type="entry name" value="Cyt_P450_sf"/>
</dbReference>
<evidence type="ECO:0000256" key="7">
    <source>
        <dbReference type="ARBA" id="ARBA00023033"/>
    </source>
</evidence>
<dbReference type="GO" id="GO:0016705">
    <property type="term" value="F:oxidoreductase activity, acting on paired donors, with incorporation or reduction of molecular oxygen"/>
    <property type="evidence" value="ECO:0007669"/>
    <property type="project" value="InterPro"/>
</dbReference>
<evidence type="ECO:0000313" key="10">
    <source>
        <dbReference type="EMBL" id="PSN62516.1"/>
    </source>
</evidence>
<organism evidence="10 11">
    <name type="scientific">Corynespora cassiicola Philippines</name>
    <dbReference type="NCBI Taxonomy" id="1448308"/>
    <lineage>
        <taxon>Eukaryota</taxon>
        <taxon>Fungi</taxon>
        <taxon>Dikarya</taxon>
        <taxon>Ascomycota</taxon>
        <taxon>Pezizomycotina</taxon>
        <taxon>Dothideomycetes</taxon>
        <taxon>Pleosporomycetidae</taxon>
        <taxon>Pleosporales</taxon>
        <taxon>Corynesporascaceae</taxon>
        <taxon>Corynespora</taxon>
    </lineage>
</organism>
<dbReference type="Pfam" id="PF00067">
    <property type="entry name" value="p450"/>
    <property type="match status" value="1"/>
</dbReference>
<keyword evidence="9" id="KW-0812">Transmembrane</keyword>
<keyword evidence="7" id="KW-0503">Monooxygenase</keyword>
<evidence type="ECO:0000313" key="11">
    <source>
        <dbReference type="Proteomes" id="UP000240883"/>
    </source>
</evidence>
<comment type="pathway">
    <text evidence="2">Secondary metabolite biosynthesis.</text>
</comment>
<feature type="binding site" description="axial binding residue" evidence="8">
    <location>
        <position position="469"/>
    </location>
    <ligand>
        <name>heme</name>
        <dbReference type="ChEBI" id="CHEBI:30413"/>
    </ligand>
    <ligandPart>
        <name>Fe</name>
        <dbReference type="ChEBI" id="CHEBI:18248"/>
    </ligandPart>
</feature>
<keyword evidence="5" id="KW-0560">Oxidoreductase</keyword>
<evidence type="ECO:0000256" key="4">
    <source>
        <dbReference type="ARBA" id="ARBA00022723"/>
    </source>
</evidence>
<keyword evidence="4 8" id="KW-0479">Metal-binding</keyword>
<dbReference type="InterPro" id="IPR050121">
    <property type="entry name" value="Cytochrome_P450_monoxygenase"/>
</dbReference>
<dbReference type="PANTHER" id="PTHR24305:SF107">
    <property type="entry name" value="P450, PUTATIVE (EUROFUNG)-RELATED"/>
    <property type="match status" value="1"/>
</dbReference>
<dbReference type="PANTHER" id="PTHR24305">
    <property type="entry name" value="CYTOCHROME P450"/>
    <property type="match status" value="1"/>
</dbReference>
<keyword evidence="6 8" id="KW-0408">Iron</keyword>
<accession>A0A2T2NB89</accession>
<protein>
    <submittedName>
        <fullName evidence="10">Cytochrome P450</fullName>
    </submittedName>
</protein>
<evidence type="ECO:0000256" key="3">
    <source>
        <dbReference type="ARBA" id="ARBA00022617"/>
    </source>
</evidence>
<dbReference type="PRINTS" id="PR00385">
    <property type="entry name" value="P450"/>
</dbReference>
<reference evidence="10 11" key="1">
    <citation type="journal article" date="2018" name="Front. Microbiol.">
        <title>Genome-Wide Analysis of Corynespora cassiicola Leaf Fall Disease Putative Effectors.</title>
        <authorList>
            <person name="Lopez D."/>
            <person name="Ribeiro S."/>
            <person name="Label P."/>
            <person name="Fumanal B."/>
            <person name="Venisse J.S."/>
            <person name="Kohler A."/>
            <person name="de Oliveira R.R."/>
            <person name="Labutti K."/>
            <person name="Lipzen A."/>
            <person name="Lail K."/>
            <person name="Bauer D."/>
            <person name="Ohm R.A."/>
            <person name="Barry K.W."/>
            <person name="Spatafora J."/>
            <person name="Grigoriev I.V."/>
            <person name="Martin F.M."/>
            <person name="Pujade-Renaud V."/>
        </authorList>
    </citation>
    <scope>NUCLEOTIDE SEQUENCE [LARGE SCALE GENOMIC DNA]</scope>
    <source>
        <strain evidence="10 11">Philippines</strain>
    </source>
</reference>
<dbReference type="GO" id="GO:0020037">
    <property type="term" value="F:heme binding"/>
    <property type="evidence" value="ECO:0007669"/>
    <property type="project" value="InterPro"/>
</dbReference>
<keyword evidence="11" id="KW-1185">Reference proteome</keyword>
<dbReference type="SUPFAM" id="SSF48264">
    <property type="entry name" value="Cytochrome P450"/>
    <property type="match status" value="1"/>
</dbReference>
<dbReference type="GO" id="GO:0004497">
    <property type="term" value="F:monooxygenase activity"/>
    <property type="evidence" value="ECO:0007669"/>
    <property type="project" value="UniProtKB-KW"/>
</dbReference>
<proteinExistence type="predicted"/>
<evidence type="ECO:0000256" key="5">
    <source>
        <dbReference type="ARBA" id="ARBA00023002"/>
    </source>
</evidence>
<dbReference type="OrthoDB" id="10029320at2759"/>
<evidence type="ECO:0000256" key="8">
    <source>
        <dbReference type="PIRSR" id="PIRSR602401-1"/>
    </source>
</evidence>
<dbReference type="EMBL" id="KZ678141">
    <property type="protein sequence ID" value="PSN62516.1"/>
    <property type="molecule type" value="Genomic_DNA"/>
</dbReference>
<dbReference type="InterPro" id="IPR001128">
    <property type="entry name" value="Cyt_P450"/>
</dbReference>
<gene>
    <name evidence="10" type="ORF">BS50DRAFT_560001</name>
</gene>
<dbReference type="CDD" id="cd11051">
    <property type="entry name" value="CYP59-like"/>
    <property type="match status" value="1"/>
</dbReference>
<dbReference type="Proteomes" id="UP000240883">
    <property type="component" value="Unassembled WGS sequence"/>
</dbReference>
<keyword evidence="9" id="KW-0472">Membrane</keyword>
<keyword evidence="3 8" id="KW-0349">Heme</keyword>
<comment type="cofactor">
    <cofactor evidence="1 8">
        <name>heme</name>
        <dbReference type="ChEBI" id="CHEBI:30413"/>
    </cofactor>
</comment>
<dbReference type="GO" id="GO:0005506">
    <property type="term" value="F:iron ion binding"/>
    <property type="evidence" value="ECO:0007669"/>
    <property type="project" value="InterPro"/>
</dbReference>
<evidence type="ECO:0000256" key="9">
    <source>
        <dbReference type="SAM" id="Phobius"/>
    </source>
</evidence>